<dbReference type="InterPro" id="IPR009057">
    <property type="entry name" value="Homeodomain-like_sf"/>
</dbReference>
<evidence type="ECO:0000313" key="2">
    <source>
        <dbReference type="Proteomes" id="UP001374579"/>
    </source>
</evidence>
<name>A0AAN9GAG7_9CAEN</name>
<dbReference type="AlphaFoldDB" id="A0AAN9GAG7"/>
<evidence type="ECO:0000313" key="1">
    <source>
        <dbReference type="EMBL" id="KAK7101718.1"/>
    </source>
</evidence>
<dbReference type="Pfam" id="PF13384">
    <property type="entry name" value="HTH_23"/>
    <property type="match status" value="1"/>
</dbReference>
<dbReference type="GO" id="GO:0003676">
    <property type="term" value="F:nucleic acid binding"/>
    <property type="evidence" value="ECO:0007669"/>
    <property type="project" value="InterPro"/>
</dbReference>
<accession>A0AAN9GAG7</accession>
<comment type="caution">
    <text evidence="1">The sequence shown here is derived from an EMBL/GenBank/DDBJ whole genome shotgun (WGS) entry which is preliminary data.</text>
</comment>
<dbReference type="Gene3D" id="3.30.420.10">
    <property type="entry name" value="Ribonuclease H-like superfamily/Ribonuclease H"/>
    <property type="match status" value="1"/>
</dbReference>
<dbReference type="SUPFAM" id="SSF46689">
    <property type="entry name" value="Homeodomain-like"/>
    <property type="match status" value="1"/>
</dbReference>
<dbReference type="EMBL" id="JBAMIC010000010">
    <property type="protein sequence ID" value="KAK7101718.1"/>
    <property type="molecule type" value="Genomic_DNA"/>
</dbReference>
<reference evidence="1 2" key="1">
    <citation type="submission" date="2024-02" db="EMBL/GenBank/DDBJ databases">
        <title>Chromosome-scale genome assembly of the rough periwinkle Littorina saxatilis.</title>
        <authorList>
            <person name="De Jode A."/>
            <person name="Faria R."/>
            <person name="Formenti G."/>
            <person name="Sims Y."/>
            <person name="Smith T.P."/>
            <person name="Tracey A."/>
            <person name="Wood J.M.D."/>
            <person name="Zagrodzka Z.B."/>
            <person name="Johannesson K."/>
            <person name="Butlin R.K."/>
            <person name="Leder E.H."/>
        </authorList>
    </citation>
    <scope>NUCLEOTIDE SEQUENCE [LARGE SCALE GENOMIC DNA]</scope>
    <source>
        <strain evidence="1">Snail1</strain>
        <tissue evidence="1">Muscle</tissue>
    </source>
</reference>
<evidence type="ECO:0008006" key="3">
    <source>
        <dbReference type="Google" id="ProtNLM"/>
    </source>
</evidence>
<protein>
    <recommendedName>
        <fullName evidence="3">Transposase-like protein</fullName>
    </recommendedName>
</protein>
<proteinExistence type="predicted"/>
<organism evidence="1 2">
    <name type="scientific">Littorina saxatilis</name>
    <dbReference type="NCBI Taxonomy" id="31220"/>
    <lineage>
        <taxon>Eukaryota</taxon>
        <taxon>Metazoa</taxon>
        <taxon>Spiralia</taxon>
        <taxon>Lophotrochozoa</taxon>
        <taxon>Mollusca</taxon>
        <taxon>Gastropoda</taxon>
        <taxon>Caenogastropoda</taxon>
        <taxon>Littorinimorpha</taxon>
        <taxon>Littorinoidea</taxon>
        <taxon>Littorinidae</taxon>
        <taxon>Littorina</taxon>
    </lineage>
</organism>
<sequence length="197" mass="22075">MPRLTSAERERAIGRLEAGDTLEAVAATFQCHISTIYRLLQRLTGSTADAERSGRPRVTTPKQDRHIFRSHVAHPFRTAAETTRTVIGTHQAPILANGQPATALQGAEELPSSQPVLTVRHRQARLHWAQGHLNWNNVRWQNVLFRDESRFCIDHADGRVRVWRRSGYRYADNCVVENNAWASPASCCGAPSATTRC</sequence>
<keyword evidence="2" id="KW-1185">Reference proteome</keyword>
<dbReference type="Proteomes" id="UP001374579">
    <property type="component" value="Unassembled WGS sequence"/>
</dbReference>
<dbReference type="Gene3D" id="1.10.10.60">
    <property type="entry name" value="Homeodomain-like"/>
    <property type="match status" value="1"/>
</dbReference>
<gene>
    <name evidence="1" type="ORF">V1264_020055</name>
</gene>
<dbReference type="InterPro" id="IPR036397">
    <property type="entry name" value="RNaseH_sf"/>
</dbReference>